<evidence type="ECO:0000313" key="3">
    <source>
        <dbReference type="Proteomes" id="UP000199073"/>
    </source>
</evidence>
<dbReference type="EMBL" id="FNJI01000051">
    <property type="protein sequence ID" value="SDP78202.1"/>
    <property type="molecule type" value="Genomic_DNA"/>
</dbReference>
<dbReference type="OrthoDB" id="9786302at2"/>
<dbReference type="InterPro" id="IPR048473">
    <property type="entry name" value="M1E1E6-like"/>
</dbReference>
<dbReference type="Pfam" id="PF21648">
    <property type="entry name" value="M1E1E6-like"/>
    <property type="match status" value="1"/>
</dbReference>
<protein>
    <recommendedName>
        <fullName evidence="1">Integron cassette protein domain-containing protein</fullName>
    </recommendedName>
</protein>
<dbReference type="InterPro" id="IPR048474">
    <property type="entry name" value="M1E1E6-like_sf"/>
</dbReference>
<dbReference type="Proteomes" id="UP000199073">
    <property type="component" value="Unassembled WGS sequence"/>
</dbReference>
<accession>A0A1H0VI21</accession>
<organism evidence="2 3">
    <name type="scientific">Desulforhopalus singaporensis</name>
    <dbReference type="NCBI Taxonomy" id="91360"/>
    <lineage>
        <taxon>Bacteria</taxon>
        <taxon>Pseudomonadati</taxon>
        <taxon>Thermodesulfobacteriota</taxon>
        <taxon>Desulfobulbia</taxon>
        <taxon>Desulfobulbales</taxon>
        <taxon>Desulfocapsaceae</taxon>
        <taxon>Desulforhopalus</taxon>
    </lineage>
</organism>
<reference evidence="2 3" key="1">
    <citation type="submission" date="2016-10" db="EMBL/GenBank/DDBJ databases">
        <authorList>
            <person name="de Groot N.N."/>
        </authorList>
    </citation>
    <scope>NUCLEOTIDE SEQUENCE [LARGE SCALE GENOMIC DNA]</scope>
    <source>
        <strain evidence="2 3">DSM 12130</strain>
    </source>
</reference>
<dbReference type="RefSeq" id="WP_092225963.1">
    <property type="nucleotide sequence ID" value="NZ_FNJI01000051.1"/>
</dbReference>
<evidence type="ECO:0000313" key="2">
    <source>
        <dbReference type="EMBL" id="SDP78202.1"/>
    </source>
</evidence>
<feature type="domain" description="Integron cassette protein" evidence="1">
    <location>
        <begin position="104"/>
        <end position="198"/>
    </location>
</feature>
<evidence type="ECO:0000259" key="1">
    <source>
        <dbReference type="Pfam" id="PF21648"/>
    </source>
</evidence>
<proteinExistence type="predicted"/>
<sequence length="213" mass="24785">MDKITPLKDTVSTLVSEIKELLLSAEWNINKPEHAEKWETMVAKAIELHHLVNPKHHDYMIKNRGCSPEEPEFYNHIHPIEDLLAFIDDPSANDDPEDITIDQEFTFTVFSRRWGHTDTYKMKRIATGWHFSHASVHMSGNCDKDGTPFLYENLNHDSINYPEELPGYFEWLWDQAAERGLTNKEVQDNLDALGEWVSLCEKNSPKGIWESFK</sequence>
<dbReference type="AlphaFoldDB" id="A0A1H0VI21"/>
<dbReference type="Gene3D" id="3.30.2210.10">
    <property type="entry name" value="Integron cassette protein superfamily"/>
    <property type="match status" value="1"/>
</dbReference>
<keyword evidence="3" id="KW-1185">Reference proteome</keyword>
<name>A0A1H0VI21_9BACT</name>
<gene>
    <name evidence="2" type="ORF">SAMN05660330_04092</name>
</gene>